<keyword evidence="3" id="KW-1185">Reference proteome</keyword>
<name>A0A151WZ27_9HYME</name>
<gene>
    <name evidence="2" type="ORF">ALC60_07872</name>
</gene>
<feature type="region of interest" description="Disordered" evidence="1">
    <location>
        <begin position="1"/>
        <end position="26"/>
    </location>
</feature>
<organism evidence="2 3">
    <name type="scientific">Mycetomoellerius zeteki</name>
    <dbReference type="NCBI Taxonomy" id="64791"/>
    <lineage>
        <taxon>Eukaryota</taxon>
        <taxon>Metazoa</taxon>
        <taxon>Ecdysozoa</taxon>
        <taxon>Arthropoda</taxon>
        <taxon>Hexapoda</taxon>
        <taxon>Insecta</taxon>
        <taxon>Pterygota</taxon>
        <taxon>Neoptera</taxon>
        <taxon>Endopterygota</taxon>
        <taxon>Hymenoptera</taxon>
        <taxon>Apocrita</taxon>
        <taxon>Aculeata</taxon>
        <taxon>Formicoidea</taxon>
        <taxon>Formicidae</taxon>
        <taxon>Myrmicinae</taxon>
        <taxon>Mycetomoellerius</taxon>
    </lineage>
</organism>
<dbReference type="Proteomes" id="UP000075809">
    <property type="component" value="Unassembled WGS sequence"/>
</dbReference>
<dbReference type="AlphaFoldDB" id="A0A151WZ27"/>
<proteinExistence type="predicted"/>
<reference evidence="2 3" key="1">
    <citation type="submission" date="2015-09" db="EMBL/GenBank/DDBJ databases">
        <title>Trachymyrmex zeteki WGS genome.</title>
        <authorList>
            <person name="Nygaard S."/>
            <person name="Hu H."/>
            <person name="Boomsma J."/>
            <person name="Zhang G."/>
        </authorList>
    </citation>
    <scope>NUCLEOTIDE SEQUENCE [LARGE SCALE GENOMIC DNA]</scope>
    <source>
        <strain evidence="2">Tzet28-1</strain>
        <tissue evidence="2">Whole body</tissue>
    </source>
</reference>
<sequence length="277" mass="31085">MDHPYAGGWIPQGHGGGGGVLGGGSGAATVPRCWERPCRSTDPSPMRPFDHGMRSTEAMRSMESMRSIDSIIRQPPSDPIRMEHHHSMRPMEGMSRSMEQIRTEQPRSVVDHPIAQSSMSPSSIGSGVDRGRMMRAIEHPCRLKDHSSYIHDHHFGRPHEHGCRSTEHISRLLEHRQHEAQHPGRPSVEHSAVRPPMNYSCRSLDHAPGRPMPMDCVIFGPHTHPPPRLPAESPFRINCPVHSPFRFRFPNGAGTEYHSHSQVKHTRISATCRLLSK</sequence>
<accession>A0A151WZ27</accession>
<dbReference type="EMBL" id="KQ982649">
    <property type="protein sequence ID" value="KYQ53142.1"/>
    <property type="molecule type" value="Genomic_DNA"/>
</dbReference>
<evidence type="ECO:0000313" key="2">
    <source>
        <dbReference type="EMBL" id="KYQ53142.1"/>
    </source>
</evidence>
<feature type="compositionally biased region" description="Gly residues" evidence="1">
    <location>
        <begin position="13"/>
        <end position="26"/>
    </location>
</feature>
<evidence type="ECO:0000313" key="3">
    <source>
        <dbReference type="Proteomes" id="UP000075809"/>
    </source>
</evidence>
<evidence type="ECO:0000256" key="1">
    <source>
        <dbReference type="SAM" id="MobiDB-lite"/>
    </source>
</evidence>
<protein>
    <submittedName>
        <fullName evidence="2">Uncharacterized protein</fullName>
    </submittedName>
</protein>